<reference evidence="1" key="1">
    <citation type="submission" date="2017-12" db="EMBL/GenBank/DDBJ databases">
        <title>Pseudomonas sp. MS586 complete sequence.</title>
        <authorList>
            <person name="Lu S."/>
            <person name="Deng P."/>
        </authorList>
    </citation>
    <scope>NUCLEOTIDE SEQUENCE</scope>
    <source>
        <strain evidence="1">MS586</strain>
    </source>
</reference>
<dbReference type="RefSeq" id="WP_064378850.1">
    <property type="nucleotide sequence ID" value="NZ_CP014205.2"/>
</dbReference>
<gene>
    <name evidence="1" type="ORF">AWU82_02560</name>
</gene>
<sequence>MDFLSLAIGFLTGAFTGAAGNYLADKYTDARRSKEEEKKSKKLWREIKSRFPAVIEEMERDLKTEGASGIREFFVKKSSTMIGFINEPCFELHTDKLPDLKPAIQFLLDQGLIKDITPGNAPMYRMSEKLVDLLLDRKH</sequence>
<organism evidence="1 2">
    <name type="scientific">Pseudomonas glycinae</name>
    <dbReference type="NCBI Taxonomy" id="1785145"/>
    <lineage>
        <taxon>Bacteria</taxon>
        <taxon>Pseudomonadati</taxon>
        <taxon>Pseudomonadota</taxon>
        <taxon>Gammaproteobacteria</taxon>
        <taxon>Pseudomonadales</taxon>
        <taxon>Pseudomonadaceae</taxon>
        <taxon>Pseudomonas</taxon>
    </lineage>
</organism>
<evidence type="ECO:0000313" key="2">
    <source>
        <dbReference type="Proteomes" id="UP000075187"/>
    </source>
</evidence>
<accession>A0ABM5ZII6</accession>
<evidence type="ECO:0000313" key="1">
    <source>
        <dbReference type="EMBL" id="AMQ82202.1"/>
    </source>
</evidence>
<name>A0ABM5ZII6_9PSED</name>
<dbReference type="Proteomes" id="UP000075187">
    <property type="component" value="Chromosome"/>
</dbReference>
<proteinExistence type="predicted"/>
<keyword evidence="2" id="KW-1185">Reference proteome</keyword>
<protein>
    <submittedName>
        <fullName evidence="1">Uncharacterized protein</fullName>
    </submittedName>
</protein>
<dbReference type="EMBL" id="CP014205">
    <property type="protein sequence ID" value="AMQ82202.1"/>
    <property type="molecule type" value="Genomic_DNA"/>
</dbReference>